<dbReference type="PANTHER" id="PTHR45436:SF9">
    <property type="entry name" value="SENSOR PROTEIN"/>
    <property type="match status" value="1"/>
</dbReference>
<evidence type="ECO:0000313" key="17">
    <source>
        <dbReference type="EMBL" id="MEK8046897.1"/>
    </source>
</evidence>
<evidence type="ECO:0000256" key="14">
    <source>
        <dbReference type="RuleBase" id="RU364088"/>
    </source>
</evidence>
<dbReference type="EMBL" id="JBBUTI010000007">
    <property type="protein sequence ID" value="MEK8046897.1"/>
    <property type="molecule type" value="Genomic_DNA"/>
</dbReference>
<keyword evidence="9 14" id="KW-0418">Kinase</keyword>
<evidence type="ECO:0000256" key="1">
    <source>
        <dbReference type="ARBA" id="ARBA00000085"/>
    </source>
</evidence>
<keyword evidence="11 14" id="KW-1133">Transmembrane helix</keyword>
<evidence type="ECO:0000259" key="15">
    <source>
        <dbReference type="PROSITE" id="PS50109"/>
    </source>
</evidence>
<evidence type="ECO:0000256" key="8">
    <source>
        <dbReference type="ARBA" id="ARBA00022741"/>
    </source>
</evidence>
<dbReference type="InterPro" id="IPR006290">
    <property type="entry name" value="CztS_silS_copS"/>
</dbReference>
<keyword evidence="7 14" id="KW-0812">Transmembrane</keyword>
<dbReference type="PROSITE" id="PS50109">
    <property type="entry name" value="HIS_KIN"/>
    <property type="match status" value="1"/>
</dbReference>
<dbReference type="NCBIfam" id="TIGR01386">
    <property type="entry name" value="cztS_silS_copS"/>
    <property type="match status" value="1"/>
</dbReference>
<feature type="domain" description="HAMP" evidence="16">
    <location>
        <begin position="177"/>
        <end position="230"/>
    </location>
</feature>
<keyword evidence="12 14" id="KW-0902">Two-component regulatory system</keyword>
<dbReference type="GO" id="GO:0004673">
    <property type="term" value="F:protein histidine kinase activity"/>
    <property type="evidence" value="ECO:0007669"/>
    <property type="project" value="UniProtKB-EC"/>
</dbReference>
<comment type="caution">
    <text evidence="17">The sequence shown here is derived from an EMBL/GenBank/DDBJ whole genome shotgun (WGS) entry which is preliminary data.</text>
</comment>
<evidence type="ECO:0000256" key="9">
    <source>
        <dbReference type="ARBA" id="ARBA00022777"/>
    </source>
</evidence>
<sequence>MSTYNSPGGCNDQRTGPSISRRLARTLALLMLGGLGLASALIFSATAMRMREVQADTLEDKTRMLTGLVAAASNHGEAILLEKLDRFEQARTGTRITLSRADGSVFFSDAKEREFQYAKGQDFEVAAPGLQGGKVVGHIDIDTTYDHRLLNGLAVTLMLATAGCAALTGMGIRWLVMRDLRPLADLARQTRAISPHALHQRLQLARPARELQPWIEQFNALMDRLERAYVQLEGFNADVAHELRTPLATLIGQTEVALSRDRTADELRDTLLSNLEEVQRLSAIVNDMLFLSHADRGAVARRGDPVSLANLAQEVTDFHEAELEEKCLAVRVEGDATLPVDASLVKRAMSNLLSNATRFASRGSTVLITVQAPSPQAPAQVVVQNMGAPIAPTALPRLFDRFFRDDAARSWDSQQQHHGLGLAIVAAIARMHDGQPVAHSDAGVTRIGFSLAG</sequence>
<evidence type="ECO:0000256" key="2">
    <source>
        <dbReference type="ARBA" id="ARBA00004533"/>
    </source>
</evidence>
<comment type="subcellular location">
    <subcellularLocation>
        <location evidence="2 14">Cell inner membrane</location>
    </subcellularLocation>
</comment>
<dbReference type="InterPro" id="IPR003661">
    <property type="entry name" value="HisK_dim/P_dom"/>
</dbReference>
<keyword evidence="10 14" id="KW-0067">ATP-binding</keyword>
<dbReference type="InterPro" id="IPR003594">
    <property type="entry name" value="HATPase_dom"/>
</dbReference>
<keyword evidence="6 14" id="KW-0808">Transferase</keyword>
<evidence type="ECO:0000256" key="6">
    <source>
        <dbReference type="ARBA" id="ARBA00022679"/>
    </source>
</evidence>
<dbReference type="SUPFAM" id="SSF47384">
    <property type="entry name" value="Homodimeric domain of signal transducing histidine kinase"/>
    <property type="match status" value="1"/>
</dbReference>
<feature type="domain" description="Histidine kinase" evidence="15">
    <location>
        <begin position="238"/>
        <end position="453"/>
    </location>
</feature>
<dbReference type="Gene3D" id="1.10.287.130">
    <property type="match status" value="1"/>
</dbReference>
<dbReference type="Pfam" id="PF02518">
    <property type="entry name" value="HATPase_c"/>
    <property type="match status" value="1"/>
</dbReference>
<keyword evidence="5" id="KW-0597">Phosphoprotein</keyword>
<dbReference type="PANTHER" id="PTHR45436">
    <property type="entry name" value="SENSOR HISTIDINE KINASE YKOH"/>
    <property type="match status" value="1"/>
</dbReference>
<comment type="function">
    <text evidence="14">Member of a two-component regulatory system.</text>
</comment>
<accession>A0ABU9C915</accession>
<dbReference type="SMART" id="SM00388">
    <property type="entry name" value="HisKA"/>
    <property type="match status" value="1"/>
</dbReference>
<protein>
    <recommendedName>
        <fullName evidence="14">Sensor protein</fullName>
        <ecNumber evidence="14">2.7.13.3</ecNumber>
    </recommendedName>
</protein>
<reference evidence="17 18" key="1">
    <citation type="submission" date="2024-04" db="EMBL/GenBank/DDBJ databases">
        <title>Novel species of the genus Ideonella isolated from streams.</title>
        <authorList>
            <person name="Lu H."/>
        </authorList>
    </citation>
    <scope>NUCLEOTIDE SEQUENCE [LARGE SCALE GENOMIC DNA]</scope>
    <source>
        <strain evidence="17 18">LYT19W</strain>
    </source>
</reference>
<organism evidence="17 18">
    <name type="scientific">Ideonella margarita</name>
    <dbReference type="NCBI Taxonomy" id="2984191"/>
    <lineage>
        <taxon>Bacteria</taxon>
        <taxon>Pseudomonadati</taxon>
        <taxon>Pseudomonadota</taxon>
        <taxon>Betaproteobacteria</taxon>
        <taxon>Burkholderiales</taxon>
        <taxon>Sphaerotilaceae</taxon>
        <taxon>Ideonella</taxon>
    </lineage>
</organism>
<evidence type="ECO:0000313" key="18">
    <source>
        <dbReference type="Proteomes" id="UP001379945"/>
    </source>
</evidence>
<dbReference type="InterPro" id="IPR005467">
    <property type="entry name" value="His_kinase_dom"/>
</dbReference>
<feature type="transmembrane region" description="Helical" evidence="14">
    <location>
        <begin position="27"/>
        <end position="48"/>
    </location>
</feature>
<evidence type="ECO:0000256" key="11">
    <source>
        <dbReference type="ARBA" id="ARBA00022989"/>
    </source>
</evidence>
<gene>
    <name evidence="17" type="ORF">AACH00_11090</name>
</gene>
<evidence type="ECO:0000256" key="10">
    <source>
        <dbReference type="ARBA" id="ARBA00022840"/>
    </source>
</evidence>
<dbReference type="InterPro" id="IPR050428">
    <property type="entry name" value="TCS_sensor_his_kinase"/>
</dbReference>
<evidence type="ECO:0000256" key="13">
    <source>
        <dbReference type="ARBA" id="ARBA00023136"/>
    </source>
</evidence>
<comment type="catalytic activity">
    <reaction evidence="1 14">
        <text>ATP + protein L-histidine = ADP + protein N-phospho-L-histidine.</text>
        <dbReference type="EC" id="2.7.13.3"/>
    </reaction>
</comment>
<proteinExistence type="predicted"/>
<dbReference type="Proteomes" id="UP001379945">
    <property type="component" value="Unassembled WGS sequence"/>
</dbReference>
<dbReference type="InterPro" id="IPR003660">
    <property type="entry name" value="HAMP_dom"/>
</dbReference>
<dbReference type="RefSeq" id="WP_341399199.1">
    <property type="nucleotide sequence ID" value="NZ_JBBUTI010000007.1"/>
</dbReference>
<evidence type="ECO:0000256" key="3">
    <source>
        <dbReference type="ARBA" id="ARBA00022475"/>
    </source>
</evidence>
<keyword evidence="13 14" id="KW-0472">Membrane</keyword>
<keyword evidence="18" id="KW-1185">Reference proteome</keyword>
<dbReference type="PROSITE" id="PS50885">
    <property type="entry name" value="HAMP"/>
    <property type="match status" value="1"/>
</dbReference>
<dbReference type="InterPro" id="IPR036097">
    <property type="entry name" value="HisK_dim/P_sf"/>
</dbReference>
<dbReference type="Pfam" id="PF00512">
    <property type="entry name" value="HisKA"/>
    <property type="match status" value="1"/>
</dbReference>
<dbReference type="EC" id="2.7.13.3" evidence="14"/>
<name>A0ABU9C915_9BURK</name>
<keyword evidence="8 14" id="KW-0547">Nucleotide-binding</keyword>
<dbReference type="InterPro" id="IPR036890">
    <property type="entry name" value="HATPase_C_sf"/>
</dbReference>
<dbReference type="Gene3D" id="3.30.565.10">
    <property type="entry name" value="Histidine kinase-like ATPase, C-terminal domain"/>
    <property type="match status" value="1"/>
</dbReference>
<dbReference type="CDD" id="cd00082">
    <property type="entry name" value="HisKA"/>
    <property type="match status" value="1"/>
</dbReference>
<keyword evidence="3 14" id="KW-1003">Cell membrane</keyword>
<keyword evidence="4 14" id="KW-0997">Cell inner membrane</keyword>
<feature type="transmembrane region" description="Helical" evidence="14">
    <location>
        <begin position="153"/>
        <end position="176"/>
    </location>
</feature>
<evidence type="ECO:0000256" key="12">
    <source>
        <dbReference type="ARBA" id="ARBA00023012"/>
    </source>
</evidence>
<evidence type="ECO:0000256" key="7">
    <source>
        <dbReference type="ARBA" id="ARBA00022692"/>
    </source>
</evidence>
<evidence type="ECO:0000259" key="16">
    <source>
        <dbReference type="PROSITE" id="PS50885"/>
    </source>
</evidence>
<dbReference type="SMART" id="SM00387">
    <property type="entry name" value="HATPase_c"/>
    <property type="match status" value="1"/>
</dbReference>
<dbReference type="SUPFAM" id="SSF55874">
    <property type="entry name" value="ATPase domain of HSP90 chaperone/DNA topoisomerase II/histidine kinase"/>
    <property type="match status" value="1"/>
</dbReference>
<evidence type="ECO:0000256" key="5">
    <source>
        <dbReference type="ARBA" id="ARBA00022553"/>
    </source>
</evidence>
<evidence type="ECO:0000256" key="4">
    <source>
        <dbReference type="ARBA" id="ARBA00022519"/>
    </source>
</evidence>